<dbReference type="PROSITE" id="PS50238">
    <property type="entry name" value="RHOGAP"/>
    <property type="match status" value="1"/>
</dbReference>
<proteinExistence type="predicted"/>
<organism evidence="5 6">
    <name type="scientific">Phoxinus phoxinus</name>
    <name type="common">Eurasian minnow</name>
    <dbReference type="NCBI Taxonomy" id="58324"/>
    <lineage>
        <taxon>Eukaryota</taxon>
        <taxon>Metazoa</taxon>
        <taxon>Chordata</taxon>
        <taxon>Craniata</taxon>
        <taxon>Vertebrata</taxon>
        <taxon>Euteleostomi</taxon>
        <taxon>Actinopterygii</taxon>
        <taxon>Neopterygii</taxon>
        <taxon>Teleostei</taxon>
        <taxon>Ostariophysi</taxon>
        <taxon>Cypriniformes</taxon>
        <taxon>Leuciscidae</taxon>
        <taxon>Phoxininae</taxon>
        <taxon>Phoxinus</taxon>
    </lineage>
</organism>
<dbReference type="CDD" id="cd04402">
    <property type="entry name" value="RhoGAP_ARHGAP20"/>
    <property type="match status" value="1"/>
</dbReference>
<protein>
    <recommendedName>
        <fullName evidence="4">Rho-GAP domain-containing protein</fullName>
    </recommendedName>
</protein>
<feature type="region of interest" description="Disordered" evidence="3">
    <location>
        <begin position="455"/>
        <end position="539"/>
    </location>
</feature>
<dbReference type="GO" id="GO:0007165">
    <property type="term" value="P:signal transduction"/>
    <property type="evidence" value="ECO:0007669"/>
    <property type="project" value="InterPro"/>
</dbReference>
<feature type="compositionally biased region" description="Basic and acidic residues" evidence="3">
    <location>
        <begin position="497"/>
        <end position="507"/>
    </location>
</feature>
<feature type="compositionally biased region" description="Basic and acidic residues" evidence="3">
    <location>
        <begin position="588"/>
        <end position="598"/>
    </location>
</feature>
<keyword evidence="2" id="KW-0597">Phosphoprotein</keyword>
<feature type="compositionally biased region" description="Polar residues" evidence="3">
    <location>
        <begin position="603"/>
        <end position="619"/>
    </location>
</feature>
<dbReference type="PANTHER" id="PTHR23179:SF26">
    <property type="entry name" value="T-CELL ACTIVATION RHO GTPASE-ACTIVATING PROTEIN"/>
    <property type="match status" value="1"/>
</dbReference>
<dbReference type="GO" id="GO:0035023">
    <property type="term" value="P:regulation of Rho protein signal transduction"/>
    <property type="evidence" value="ECO:0007669"/>
    <property type="project" value="InterPro"/>
</dbReference>
<dbReference type="PANTHER" id="PTHR23179">
    <property type="entry name" value="T-CELL ACTIVATION RHO GTPASE ACTIVATING PROTEIN-RELATED"/>
    <property type="match status" value="1"/>
</dbReference>
<keyword evidence="6" id="KW-1185">Reference proteome</keyword>
<feature type="region of interest" description="Disordered" evidence="3">
    <location>
        <begin position="281"/>
        <end position="320"/>
    </location>
</feature>
<reference evidence="5 6" key="1">
    <citation type="submission" date="2024-02" db="EMBL/GenBank/DDBJ databases">
        <title>Chromosome-level genome assembly of the Eurasian Minnow (Phoxinus phoxinus).</title>
        <authorList>
            <person name="Oriowo T.O."/>
            <person name="Martin S."/>
            <person name="Stange M."/>
            <person name="Chrysostomakis Y."/>
            <person name="Brown T."/>
            <person name="Winkler S."/>
            <person name="Kukowka S."/>
            <person name="Myers E.W."/>
            <person name="Bohne A."/>
        </authorList>
    </citation>
    <scope>NUCLEOTIDE SEQUENCE [LARGE SCALE GENOMIC DNA]</scope>
    <source>
        <strain evidence="5">ZFMK-TIS-60720</strain>
        <tissue evidence="5">Whole Organism</tissue>
    </source>
</reference>
<evidence type="ECO:0000256" key="3">
    <source>
        <dbReference type="SAM" id="MobiDB-lite"/>
    </source>
</evidence>
<dbReference type="EMBL" id="JAYKXH010000011">
    <property type="protein sequence ID" value="KAK7153314.1"/>
    <property type="molecule type" value="Genomic_DNA"/>
</dbReference>
<feature type="compositionally biased region" description="Basic and acidic residues" evidence="3">
    <location>
        <begin position="515"/>
        <end position="529"/>
    </location>
</feature>
<dbReference type="GO" id="GO:0005096">
    <property type="term" value="F:GTPase activator activity"/>
    <property type="evidence" value="ECO:0007669"/>
    <property type="project" value="UniProtKB-KW"/>
</dbReference>
<dbReference type="Gene3D" id="1.10.555.10">
    <property type="entry name" value="Rho GTPase activation protein"/>
    <property type="match status" value="1"/>
</dbReference>
<evidence type="ECO:0000313" key="5">
    <source>
        <dbReference type="EMBL" id="KAK7153314.1"/>
    </source>
</evidence>
<evidence type="ECO:0000256" key="2">
    <source>
        <dbReference type="ARBA" id="ARBA00022553"/>
    </source>
</evidence>
<dbReference type="Proteomes" id="UP001364617">
    <property type="component" value="Unassembled WGS sequence"/>
</dbReference>
<feature type="region of interest" description="Disordered" evidence="3">
    <location>
        <begin position="325"/>
        <end position="344"/>
    </location>
</feature>
<dbReference type="AlphaFoldDB" id="A0AAN9H868"/>
<evidence type="ECO:0000259" key="4">
    <source>
        <dbReference type="PROSITE" id="PS50238"/>
    </source>
</evidence>
<feature type="compositionally biased region" description="Basic residues" evidence="3">
    <location>
        <begin position="473"/>
        <end position="485"/>
    </location>
</feature>
<comment type="caution">
    <text evidence="5">The sequence shown here is derived from an EMBL/GenBank/DDBJ whole genome shotgun (WGS) entry which is preliminary data.</text>
</comment>
<evidence type="ECO:0000313" key="6">
    <source>
        <dbReference type="Proteomes" id="UP001364617"/>
    </source>
</evidence>
<feature type="domain" description="Rho-GAP" evidence="4">
    <location>
        <begin position="88"/>
        <end position="270"/>
    </location>
</feature>
<sequence length="640" mass="71805">MKVLSGHDVSKSLTQNSMDLFIMPATAVPLNTGISLSQQTNQNLPKICHTGNLNVNQRRWRSMFRRVQKGNMESHDASVHPENKLFGRDLSDICQKDGCPPKPIMDILTLLLRKGLYTEGVFRKAGSARALKEIKAQLNDGIEVDLKEQSVFLLADLIKDFLRHLPGRLLMVEKAKSWMTAMEKEDDVQKCAEIKMVIDTLPEPNIQLLKHFIVLLYLISEKAESNKMVPLNLATCVSPNLLQTDNDNVKKMEEVTNLTEFLIKNCNQIFGEDAQMLFGDSDEEELSDNQDSYSSHHHDSAYDSNDPDADGYKGSFSDMDSIKSGVEENAQEHSSTEEPWTTKLLTRRRSEPAIVLSKEVRHLVLSRSQTEMDFHDKQLTKQISDDCIVFRAGNILGKSCLAPKTGARTTSKGSPYCSSSSLESCFSSASESSIHNSSPIMPSCNQRKTLLRKHSYPTRQSAPAPNRSETPKRRSQSMKTAHIRSRTVFGRSGSTKRAIERALRHSPEVLSPQPEPKRLSSEEVFHQVDSRIPSSPPSYQQAVVHNSHVTLTSRKSLTVQDARCLSKKTCSCSRSSSEETLDSPSGNEHVDIHNRDNEETCCDSMSGSSSELRQRTTSESVYETSLPEWCNPEHLRETYV</sequence>
<dbReference type="InterPro" id="IPR000198">
    <property type="entry name" value="RhoGAP_dom"/>
</dbReference>
<dbReference type="SMART" id="SM00324">
    <property type="entry name" value="RhoGAP"/>
    <property type="match status" value="1"/>
</dbReference>
<accession>A0AAN9H868</accession>
<evidence type="ECO:0000256" key="1">
    <source>
        <dbReference type="ARBA" id="ARBA00022468"/>
    </source>
</evidence>
<name>A0AAN9H868_9TELE</name>
<dbReference type="SUPFAM" id="SSF48350">
    <property type="entry name" value="GTPase activation domain, GAP"/>
    <property type="match status" value="1"/>
</dbReference>
<feature type="region of interest" description="Disordered" evidence="3">
    <location>
        <begin position="574"/>
        <end position="619"/>
    </location>
</feature>
<gene>
    <name evidence="5" type="ORF">R3I93_011271</name>
</gene>
<dbReference type="InterPro" id="IPR047886">
    <property type="entry name" value="ARHGAP20-like_RhoGAP"/>
</dbReference>
<dbReference type="Pfam" id="PF00620">
    <property type="entry name" value="RhoGAP"/>
    <property type="match status" value="1"/>
</dbReference>
<dbReference type="InterPro" id="IPR008936">
    <property type="entry name" value="Rho_GTPase_activation_prot"/>
</dbReference>
<keyword evidence="1" id="KW-0343">GTPase activation</keyword>